<dbReference type="PANTHER" id="PTHR34817:SF2">
    <property type="entry name" value="NUCLEOTIDYLTRANSFERASE"/>
    <property type="match status" value="1"/>
</dbReference>
<name>A0ABR7EFI7_9FIRM</name>
<reference evidence="1 2" key="1">
    <citation type="submission" date="2020-08" db="EMBL/GenBank/DDBJ databases">
        <title>Genome public.</title>
        <authorList>
            <person name="Liu C."/>
            <person name="Sun Q."/>
        </authorList>
    </citation>
    <scope>NUCLEOTIDE SEQUENCE [LARGE SCALE GENOMIC DNA]</scope>
    <source>
        <strain evidence="1 2">NSJ-35</strain>
    </source>
</reference>
<dbReference type="PANTHER" id="PTHR34817">
    <property type="entry name" value="NUCLEOTIDYLTRANSFERASE"/>
    <property type="match status" value="1"/>
</dbReference>
<evidence type="ECO:0000313" key="1">
    <source>
        <dbReference type="EMBL" id="MBC5648517.1"/>
    </source>
</evidence>
<dbReference type="RefSeq" id="WP_186858017.1">
    <property type="nucleotide sequence ID" value="NZ_JACOON010000004.1"/>
</dbReference>
<sequence length="253" mass="29554">MKAIIQNHLKQIEQAEDVKILLAVESGSRAWGFPSPDSDYDVRFIYVRTNEFYLKLEKTSDVIEYMLDEELDINGWDLKKALCLLKKSNPTLFEWIASPIVYYEAPVFERIRNIAAHCFLSRPALYHYLNMARNNNREFLRRDRVRLKKYFYVLRPILACKWILARQTPPPMLFAELVEAELGREVRSIVDGLLERKAVTSELGEQEPIAALNGYIEKELSAIEEAVGHAPKQDAVPWEQLNRLFLSFLRDYE</sequence>
<comment type="caution">
    <text evidence="1">The sequence shown here is derived from an EMBL/GenBank/DDBJ whole genome shotgun (WGS) entry which is preliminary data.</text>
</comment>
<dbReference type="EMBL" id="JACOON010000004">
    <property type="protein sequence ID" value="MBC5648517.1"/>
    <property type="molecule type" value="Genomic_DNA"/>
</dbReference>
<accession>A0ABR7EFI7</accession>
<organism evidence="1 2">
    <name type="scientific">Christensenella tenuis</name>
    <dbReference type="NCBI Taxonomy" id="2763033"/>
    <lineage>
        <taxon>Bacteria</taxon>
        <taxon>Bacillati</taxon>
        <taxon>Bacillota</taxon>
        <taxon>Clostridia</taxon>
        <taxon>Christensenellales</taxon>
        <taxon>Christensenellaceae</taxon>
        <taxon>Christensenella</taxon>
    </lineage>
</organism>
<evidence type="ECO:0000313" key="2">
    <source>
        <dbReference type="Proteomes" id="UP000606889"/>
    </source>
</evidence>
<gene>
    <name evidence="1" type="ORF">H8S18_09230</name>
</gene>
<dbReference type="Pfam" id="PF10127">
    <property type="entry name" value="RlaP"/>
    <property type="match status" value="1"/>
</dbReference>
<protein>
    <submittedName>
        <fullName evidence="1">Nucleotidyltransferase domain-containing protein</fullName>
    </submittedName>
</protein>
<dbReference type="Proteomes" id="UP000606889">
    <property type="component" value="Unassembled WGS sequence"/>
</dbReference>
<keyword evidence="2" id="KW-1185">Reference proteome</keyword>
<proteinExistence type="predicted"/>
<dbReference type="InterPro" id="IPR018775">
    <property type="entry name" value="RlaP"/>
</dbReference>